<dbReference type="PANTHER" id="PTHR33452">
    <property type="entry name" value="OXIDOREDUCTASE CATD-RELATED"/>
    <property type="match status" value="1"/>
</dbReference>
<dbReference type="AlphaFoldDB" id="A0A517MGX3"/>
<feature type="transmembrane region" description="Helical" evidence="7">
    <location>
        <begin position="77"/>
        <end position="94"/>
    </location>
</feature>
<protein>
    <submittedName>
        <fullName evidence="8">DoxX</fullName>
    </submittedName>
</protein>
<evidence type="ECO:0000313" key="9">
    <source>
        <dbReference type="Proteomes" id="UP000320672"/>
    </source>
</evidence>
<dbReference type="GO" id="GO:0005886">
    <property type="term" value="C:plasma membrane"/>
    <property type="evidence" value="ECO:0007669"/>
    <property type="project" value="UniProtKB-SubCell"/>
</dbReference>
<dbReference type="Proteomes" id="UP000320672">
    <property type="component" value="Chromosome"/>
</dbReference>
<dbReference type="InterPro" id="IPR051907">
    <property type="entry name" value="DoxX-like_oxidoreductase"/>
</dbReference>
<dbReference type="EMBL" id="CP036262">
    <property type="protein sequence ID" value="QDS94027.1"/>
    <property type="molecule type" value="Genomic_DNA"/>
</dbReference>
<evidence type="ECO:0000256" key="7">
    <source>
        <dbReference type="SAM" id="Phobius"/>
    </source>
</evidence>
<evidence type="ECO:0000256" key="4">
    <source>
        <dbReference type="ARBA" id="ARBA00022692"/>
    </source>
</evidence>
<evidence type="ECO:0000256" key="1">
    <source>
        <dbReference type="ARBA" id="ARBA00004651"/>
    </source>
</evidence>
<feature type="transmembrane region" description="Helical" evidence="7">
    <location>
        <begin position="50"/>
        <end position="70"/>
    </location>
</feature>
<dbReference type="Pfam" id="PF07681">
    <property type="entry name" value="DoxX"/>
    <property type="match status" value="1"/>
</dbReference>
<evidence type="ECO:0000256" key="6">
    <source>
        <dbReference type="ARBA" id="ARBA00023136"/>
    </source>
</evidence>
<dbReference type="OrthoDB" id="9813193at2"/>
<dbReference type="InterPro" id="IPR032808">
    <property type="entry name" value="DoxX"/>
</dbReference>
<evidence type="ECO:0000256" key="3">
    <source>
        <dbReference type="ARBA" id="ARBA00022475"/>
    </source>
</evidence>
<dbReference type="RefSeq" id="WP_145352087.1">
    <property type="nucleotide sequence ID" value="NZ_CP036262.1"/>
</dbReference>
<reference evidence="8 9" key="1">
    <citation type="submission" date="2019-02" db="EMBL/GenBank/DDBJ databases">
        <title>Deep-cultivation of Planctomycetes and their phenomic and genomic characterization uncovers novel biology.</title>
        <authorList>
            <person name="Wiegand S."/>
            <person name="Jogler M."/>
            <person name="Boedeker C."/>
            <person name="Pinto D."/>
            <person name="Vollmers J."/>
            <person name="Rivas-Marin E."/>
            <person name="Kohn T."/>
            <person name="Peeters S.H."/>
            <person name="Heuer A."/>
            <person name="Rast P."/>
            <person name="Oberbeckmann S."/>
            <person name="Bunk B."/>
            <person name="Jeske O."/>
            <person name="Meyerdierks A."/>
            <person name="Storesund J.E."/>
            <person name="Kallscheuer N."/>
            <person name="Luecker S."/>
            <person name="Lage O.M."/>
            <person name="Pohl T."/>
            <person name="Merkel B.J."/>
            <person name="Hornburger P."/>
            <person name="Mueller R.-W."/>
            <person name="Bruemmer F."/>
            <person name="Labrenz M."/>
            <person name="Spormann A.M."/>
            <person name="Op den Camp H."/>
            <person name="Overmann J."/>
            <person name="Amann R."/>
            <person name="Jetten M.S.M."/>
            <person name="Mascher T."/>
            <person name="Medema M.H."/>
            <person name="Devos D.P."/>
            <person name="Kaster A.-K."/>
            <person name="Ovreas L."/>
            <person name="Rohde M."/>
            <person name="Galperin M.Y."/>
            <person name="Jogler C."/>
        </authorList>
    </citation>
    <scope>NUCLEOTIDE SEQUENCE [LARGE SCALE GENOMIC DNA]</scope>
    <source>
        <strain evidence="8 9">FF011L</strain>
    </source>
</reference>
<dbReference type="KEGG" id="rml:FF011L_28040"/>
<keyword evidence="5 7" id="KW-1133">Transmembrane helix</keyword>
<keyword evidence="3" id="KW-1003">Cell membrane</keyword>
<comment type="similarity">
    <text evidence="2">Belongs to the DoxX family.</text>
</comment>
<feature type="transmembrane region" description="Helical" evidence="7">
    <location>
        <begin position="106"/>
        <end position="126"/>
    </location>
</feature>
<evidence type="ECO:0000313" key="8">
    <source>
        <dbReference type="EMBL" id="QDS94027.1"/>
    </source>
</evidence>
<gene>
    <name evidence="8" type="ORF">FF011L_28040</name>
</gene>
<keyword evidence="4 7" id="KW-0812">Transmembrane</keyword>
<organism evidence="8 9">
    <name type="scientific">Roseimaritima multifibrata</name>
    <dbReference type="NCBI Taxonomy" id="1930274"/>
    <lineage>
        <taxon>Bacteria</taxon>
        <taxon>Pseudomonadati</taxon>
        <taxon>Planctomycetota</taxon>
        <taxon>Planctomycetia</taxon>
        <taxon>Pirellulales</taxon>
        <taxon>Pirellulaceae</taxon>
        <taxon>Roseimaritima</taxon>
    </lineage>
</organism>
<evidence type="ECO:0000256" key="5">
    <source>
        <dbReference type="ARBA" id="ARBA00022989"/>
    </source>
</evidence>
<name>A0A517MGX3_9BACT</name>
<sequence length="138" mass="14820">MNRQTTTSLGLLLLRVTFGCLMLVHGLQKLNGFSELADSFSDPLEMGSRLSLIAAIGAEVGCSLLLIIGLGTRFATVPLAFTMLIALFVVHAEHEWKVKELAACYLAVYAVIAISGPGIFSIDHLISRRSAKTDSSEP</sequence>
<keyword evidence="6 7" id="KW-0472">Membrane</keyword>
<comment type="subcellular location">
    <subcellularLocation>
        <location evidence="1">Cell membrane</location>
        <topology evidence="1">Multi-pass membrane protein</topology>
    </subcellularLocation>
</comment>
<accession>A0A517MGX3</accession>
<keyword evidence="9" id="KW-1185">Reference proteome</keyword>
<dbReference type="PANTHER" id="PTHR33452:SF1">
    <property type="entry name" value="INNER MEMBRANE PROTEIN YPHA-RELATED"/>
    <property type="match status" value="1"/>
</dbReference>
<proteinExistence type="inferred from homology"/>
<evidence type="ECO:0000256" key="2">
    <source>
        <dbReference type="ARBA" id="ARBA00006679"/>
    </source>
</evidence>